<dbReference type="Gene3D" id="3.40.50.300">
    <property type="entry name" value="P-loop containing nucleotide triphosphate hydrolases"/>
    <property type="match status" value="2"/>
</dbReference>
<dbReference type="GO" id="GO:0005524">
    <property type="term" value="F:ATP binding"/>
    <property type="evidence" value="ECO:0007669"/>
    <property type="project" value="InterPro"/>
</dbReference>
<dbReference type="Pfam" id="PF13175">
    <property type="entry name" value="AAA_15"/>
    <property type="match status" value="1"/>
</dbReference>
<gene>
    <name evidence="2" type="ordered locus">PCC8801_0472</name>
</gene>
<evidence type="ECO:0000313" key="3">
    <source>
        <dbReference type="Proteomes" id="UP000008204"/>
    </source>
</evidence>
<dbReference type="EMBL" id="CP001287">
    <property type="protein sequence ID" value="ACK64568.1"/>
    <property type="molecule type" value="Genomic_DNA"/>
</dbReference>
<name>B7JVJ7_RIPO1</name>
<dbReference type="InterPro" id="IPR027417">
    <property type="entry name" value="P-loop_NTPase"/>
</dbReference>
<dbReference type="OrthoDB" id="428397at2"/>
<dbReference type="InterPro" id="IPR003593">
    <property type="entry name" value="AAA+_ATPase"/>
</dbReference>
<dbReference type="RefSeq" id="WP_012593845.1">
    <property type="nucleotide sequence ID" value="NC_011726.1"/>
</dbReference>
<dbReference type="InterPro" id="IPR051396">
    <property type="entry name" value="Bact_Antivir_Def_Nuclease"/>
</dbReference>
<evidence type="ECO:0000313" key="2">
    <source>
        <dbReference type="EMBL" id="ACK64568.1"/>
    </source>
</evidence>
<dbReference type="PANTHER" id="PTHR43581">
    <property type="entry name" value="ATP/GTP PHOSPHATASE"/>
    <property type="match status" value="1"/>
</dbReference>
<dbReference type="SUPFAM" id="SSF52540">
    <property type="entry name" value="P-loop containing nucleoside triphosphate hydrolases"/>
    <property type="match status" value="1"/>
</dbReference>
<sequence length="369" mass="42373">MKVESITIQNFKRFDNIEVSFKNKTLQEVTNRFLILGDNGTGKTTLLQAIALPLALATKKIQTVSEFDWVGFLPGRFWIGGSPHIELEISFEDEELEATKSVARRWYEKQPVEFRPPDFVEPGNSHLVKLTLNGEYWKVGEDNKLEERSQFQGRYYAQRLMRSDPSVRSEFSRLPGIFWFDQFRNLGSNPLTESSGDGQTDHTAGISFDLGVGRLRQYLIQWDQKRRTGQNNTSIDYLKELQIYYTKVFPERSFSGVEYQPSNDSPTEMNTYFTLYDGHRTYDIVEMSAGEQAVFPMLYEIVRQQISYSIVLVDEIDLNLHPPAAQLLVNQLPKIAPTCQFLFTTHSEAVNDVIGEEETYRLPGGSLCL</sequence>
<dbReference type="AlphaFoldDB" id="B7JVJ7"/>
<accession>B7JVJ7</accession>
<dbReference type="HOGENOM" id="CLU_749641_0_0_3"/>
<keyword evidence="3" id="KW-1185">Reference proteome</keyword>
<proteinExistence type="predicted"/>
<dbReference type="STRING" id="41431.PCC8801_0472"/>
<organism evidence="2 3">
    <name type="scientific">Rippkaea orientalis (strain PCC 8801 / RF-1)</name>
    <name type="common">Cyanothece sp. (strain PCC 8801)</name>
    <dbReference type="NCBI Taxonomy" id="41431"/>
    <lineage>
        <taxon>Bacteria</taxon>
        <taxon>Bacillati</taxon>
        <taxon>Cyanobacteriota</taxon>
        <taxon>Cyanophyceae</taxon>
        <taxon>Oscillatoriophycideae</taxon>
        <taxon>Chroococcales</taxon>
        <taxon>Aphanothecaceae</taxon>
        <taxon>Rippkaea</taxon>
        <taxon>Rippkaea orientalis</taxon>
    </lineage>
</organism>
<feature type="domain" description="AAA+ ATPase" evidence="1">
    <location>
        <begin position="29"/>
        <end position="365"/>
    </location>
</feature>
<reference evidence="3" key="1">
    <citation type="journal article" date="2011" name="MBio">
        <title>Novel metabolic attributes of the genus Cyanothece, comprising a group of unicellular nitrogen-fixing Cyanobacteria.</title>
        <authorList>
            <person name="Bandyopadhyay A."/>
            <person name="Elvitigala T."/>
            <person name="Welsh E."/>
            <person name="Stockel J."/>
            <person name="Liberton M."/>
            <person name="Min H."/>
            <person name="Sherman L.A."/>
            <person name="Pakrasi H.B."/>
        </authorList>
    </citation>
    <scope>NUCLEOTIDE SEQUENCE [LARGE SCALE GENOMIC DNA]</scope>
    <source>
        <strain evidence="3">PCC 8801</strain>
    </source>
</reference>
<dbReference type="Proteomes" id="UP000008204">
    <property type="component" value="Chromosome"/>
</dbReference>
<dbReference type="InterPro" id="IPR003959">
    <property type="entry name" value="ATPase_AAA_core"/>
</dbReference>
<dbReference type="SMART" id="SM00382">
    <property type="entry name" value="AAA"/>
    <property type="match status" value="1"/>
</dbReference>
<dbReference type="InterPro" id="IPR041685">
    <property type="entry name" value="AAA_GajA/Old/RecF-like"/>
</dbReference>
<dbReference type="KEGG" id="cyp:PCC8801_0472"/>
<protein>
    <submittedName>
        <fullName evidence="2">AAA ATPase</fullName>
    </submittedName>
</protein>
<dbReference type="Pfam" id="PF13304">
    <property type="entry name" value="AAA_21"/>
    <property type="match status" value="1"/>
</dbReference>
<dbReference type="PANTHER" id="PTHR43581:SF4">
    <property type="entry name" value="ATP_GTP PHOSPHATASE"/>
    <property type="match status" value="1"/>
</dbReference>
<evidence type="ECO:0000259" key="1">
    <source>
        <dbReference type="SMART" id="SM00382"/>
    </source>
</evidence>
<dbReference type="GO" id="GO:0016887">
    <property type="term" value="F:ATP hydrolysis activity"/>
    <property type="evidence" value="ECO:0007669"/>
    <property type="project" value="InterPro"/>
</dbReference>
<dbReference type="eggNOG" id="COG3950">
    <property type="taxonomic scope" value="Bacteria"/>
</dbReference>